<dbReference type="InterPro" id="IPR000073">
    <property type="entry name" value="AB_hydrolase_1"/>
</dbReference>
<feature type="signal peptide" evidence="3">
    <location>
        <begin position="1"/>
        <end position="16"/>
    </location>
</feature>
<evidence type="ECO:0000259" key="4">
    <source>
        <dbReference type="Pfam" id="PF00561"/>
    </source>
</evidence>
<feature type="chain" id="PRO_5005856816" evidence="3">
    <location>
        <begin position="17"/>
        <end position="525"/>
    </location>
</feature>
<comment type="caution">
    <text evidence="6">The sequence shown here is derived from an EMBL/GenBank/DDBJ whole genome shotgun (WGS) entry which is preliminary data.</text>
</comment>
<feature type="domain" description="Peptidase S33 tripeptidyl aminopeptidase-like C-terminal" evidence="5">
    <location>
        <begin position="408"/>
        <end position="503"/>
    </location>
</feature>
<feature type="domain" description="AB hydrolase-1" evidence="4">
    <location>
        <begin position="87"/>
        <end position="249"/>
    </location>
</feature>
<keyword evidence="3" id="KW-0732">Signal</keyword>
<dbReference type="InterPro" id="IPR029058">
    <property type="entry name" value="AB_hydrolase_fold"/>
</dbReference>
<dbReference type="STRING" id="1664694.A0A0N0NHK1"/>
<dbReference type="EMBL" id="LFJN01000054">
    <property type="protein sequence ID" value="KPI34658.1"/>
    <property type="molecule type" value="Genomic_DNA"/>
</dbReference>
<evidence type="ECO:0000313" key="6">
    <source>
        <dbReference type="EMBL" id="KPI34658.1"/>
    </source>
</evidence>
<dbReference type="Gene3D" id="3.40.50.1820">
    <property type="entry name" value="alpha/beta hydrolase"/>
    <property type="match status" value="1"/>
</dbReference>
<dbReference type="RefSeq" id="XP_017994621.1">
    <property type="nucleotide sequence ID" value="XM_018140508.1"/>
</dbReference>
<organism evidence="6 7">
    <name type="scientific">Cyphellophora attinorum</name>
    <dbReference type="NCBI Taxonomy" id="1664694"/>
    <lineage>
        <taxon>Eukaryota</taxon>
        <taxon>Fungi</taxon>
        <taxon>Dikarya</taxon>
        <taxon>Ascomycota</taxon>
        <taxon>Pezizomycotina</taxon>
        <taxon>Eurotiomycetes</taxon>
        <taxon>Chaetothyriomycetidae</taxon>
        <taxon>Chaetothyriales</taxon>
        <taxon>Cyphellophoraceae</taxon>
        <taxon>Cyphellophora</taxon>
    </lineage>
</organism>
<keyword evidence="6" id="KW-0031">Aminopeptidase</keyword>
<dbReference type="Pfam" id="PF00561">
    <property type="entry name" value="Abhydrolase_1"/>
    <property type="match status" value="1"/>
</dbReference>
<evidence type="ECO:0000313" key="7">
    <source>
        <dbReference type="Proteomes" id="UP000038010"/>
    </source>
</evidence>
<dbReference type="VEuPathDB" id="FungiDB:AB675_11642"/>
<accession>A0A0N0NHK1</accession>
<dbReference type="GeneID" id="28732389"/>
<keyword evidence="6" id="KW-0645">Protease</keyword>
<dbReference type="SUPFAM" id="SSF53474">
    <property type="entry name" value="alpha/beta-Hydrolases"/>
    <property type="match status" value="1"/>
</dbReference>
<evidence type="ECO:0000259" key="5">
    <source>
        <dbReference type="Pfam" id="PF08386"/>
    </source>
</evidence>
<keyword evidence="2" id="KW-0378">Hydrolase</keyword>
<dbReference type="Pfam" id="PF08386">
    <property type="entry name" value="Abhydrolase_4"/>
    <property type="match status" value="1"/>
</dbReference>
<evidence type="ECO:0000256" key="2">
    <source>
        <dbReference type="ARBA" id="ARBA00022801"/>
    </source>
</evidence>
<dbReference type="PANTHER" id="PTHR43248">
    <property type="entry name" value="2-SUCCINYL-6-HYDROXY-2,4-CYCLOHEXADIENE-1-CARBOXYLATE SYNTHASE"/>
    <property type="match status" value="1"/>
</dbReference>
<proteinExistence type="inferred from homology"/>
<dbReference type="PANTHER" id="PTHR43248:SF25">
    <property type="entry name" value="AB HYDROLASE-1 DOMAIN-CONTAINING PROTEIN-RELATED"/>
    <property type="match status" value="1"/>
</dbReference>
<dbReference type="AlphaFoldDB" id="A0A0N0NHK1"/>
<name>A0A0N0NHK1_9EURO</name>
<dbReference type="InterPro" id="IPR013595">
    <property type="entry name" value="Pept_S33_TAP-like_C"/>
</dbReference>
<dbReference type="Proteomes" id="UP000038010">
    <property type="component" value="Unassembled WGS sequence"/>
</dbReference>
<comment type="similarity">
    <text evidence="1">Belongs to the peptidase S33 family.</text>
</comment>
<keyword evidence="7" id="KW-1185">Reference proteome</keyword>
<gene>
    <name evidence="6" type="ORF">AB675_11642</name>
</gene>
<dbReference type="OrthoDB" id="425534at2759"/>
<dbReference type="GO" id="GO:0004177">
    <property type="term" value="F:aminopeptidase activity"/>
    <property type="evidence" value="ECO:0007669"/>
    <property type="project" value="UniProtKB-KW"/>
</dbReference>
<sequence length="525" mass="57455">MKRWALLLAGLSVTVAGLPQTHEVLNWAPCQEVNKQIADLVAPFPITPFDCANLMVPLDYDEPCTSEKIQLDLFRVNATQKPVLGSVLFNPGGPGGTAAEMLPLVAESGLHLNIGGQFNLISWDPRGTGNTIPFNCSTGESAATGNPVRRGDYRTLPSSNVTQNFIDVGWDIARQKAEDCYATNNGTGEFIGTGSVAHDMISIIDSLGEDGLLRYYGWSYGSALGFYFAAMFPERVDRMLLDGNVNPHTWQLGYRPELFEAVDKAFAAFIDECWKNGKDCALVTELNTTSKAEIWNTMDALIYAAAKNTTTAAGFEAYIAILGLIEQRLYYPKQWPKLAQIFADMLTGKIEASPANSSAPAPQPYNHGVDAIDGIRCSDATFQTAELEEYFPILAQQLNHSRGFGAFYNAVWPCASWKMPDKQQYRGDFKVKTRHPILMVNGEFDPTTPISGAYNASSAFDGSVVLAHNGYGHGIFPSPSKCVAEKIQQYFVHGSLPEAGIACEPDFGPWELAEYYAANNISRPF</sequence>
<protein>
    <submittedName>
        <fullName evidence="6">Tripeptidyl aminopeptidase</fullName>
    </submittedName>
</protein>
<evidence type="ECO:0000256" key="3">
    <source>
        <dbReference type="SAM" id="SignalP"/>
    </source>
</evidence>
<dbReference type="InterPro" id="IPR051601">
    <property type="entry name" value="Serine_prot/Carboxylest_S33"/>
</dbReference>
<reference evidence="6 7" key="1">
    <citation type="submission" date="2015-06" db="EMBL/GenBank/DDBJ databases">
        <title>Draft genome of the ant-associated black yeast Phialophora attae CBS 131958.</title>
        <authorList>
            <person name="Moreno L.F."/>
            <person name="Stielow B.J."/>
            <person name="de Hoog S."/>
            <person name="Vicente V.A."/>
            <person name="Weiss V.A."/>
            <person name="de Vries M."/>
            <person name="Cruz L.M."/>
            <person name="Souza E.M."/>
        </authorList>
    </citation>
    <scope>NUCLEOTIDE SEQUENCE [LARGE SCALE GENOMIC DNA]</scope>
    <source>
        <strain evidence="6 7">CBS 131958</strain>
    </source>
</reference>
<evidence type="ECO:0000256" key="1">
    <source>
        <dbReference type="ARBA" id="ARBA00010088"/>
    </source>
</evidence>